<name>A0A9D4CBQ0_DREPO</name>
<dbReference type="AlphaFoldDB" id="A0A9D4CBQ0"/>
<dbReference type="Pfam" id="PF00643">
    <property type="entry name" value="zf-B_box"/>
    <property type="match status" value="1"/>
</dbReference>
<evidence type="ECO:0000313" key="4">
    <source>
        <dbReference type="Proteomes" id="UP000828390"/>
    </source>
</evidence>
<proteinExistence type="predicted"/>
<protein>
    <recommendedName>
        <fullName evidence="2">B box-type domain-containing protein</fullName>
    </recommendedName>
</protein>
<reference evidence="3" key="2">
    <citation type="submission" date="2020-11" db="EMBL/GenBank/DDBJ databases">
        <authorList>
            <person name="McCartney M.A."/>
            <person name="Auch B."/>
            <person name="Kono T."/>
            <person name="Mallez S."/>
            <person name="Becker A."/>
            <person name="Gohl D.M."/>
            <person name="Silverstein K.A.T."/>
            <person name="Koren S."/>
            <person name="Bechman K.B."/>
            <person name="Herman A."/>
            <person name="Abrahante J.E."/>
            <person name="Garbe J."/>
        </authorList>
    </citation>
    <scope>NUCLEOTIDE SEQUENCE</scope>
    <source>
        <strain evidence="3">Duluth1</strain>
        <tissue evidence="3">Whole animal</tissue>
    </source>
</reference>
<keyword evidence="1" id="KW-0863">Zinc-finger</keyword>
<dbReference type="EMBL" id="JAIWYP010000013">
    <property type="protein sequence ID" value="KAH3720676.1"/>
    <property type="molecule type" value="Genomic_DNA"/>
</dbReference>
<dbReference type="GO" id="GO:0008270">
    <property type="term" value="F:zinc ion binding"/>
    <property type="evidence" value="ECO:0007669"/>
    <property type="project" value="UniProtKB-KW"/>
</dbReference>
<keyword evidence="1" id="KW-0479">Metal-binding</keyword>
<gene>
    <name evidence="3" type="ORF">DPMN_063580</name>
</gene>
<dbReference type="SUPFAM" id="SSF57845">
    <property type="entry name" value="B-box zinc-binding domain"/>
    <property type="match status" value="1"/>
</dbReference>
<organism evidence="3 4">
    <name type="scientific">Dreissena polymorpha</name>
    <name type="common">Zebra mussel</name>
    <name type="synonym">Mytilus polymorpha</name>
    <dbReference type="NCBI Taxonomy" id="45954"/>
    <lineage>
        <taxon>Eukaryota</taxon>
        <taxon>Metazoa</taxon>
        <taxon>Spiralia</taxon>
        <taxon>Lophotrochozoa</taxon>
        <taxon>Mollusca</taxon>
        <taxon>Bivalvia</taxon>
        <taxon>Autobranchia</taxon>
        <taxon>Heteroconchia</taxon>
        <taxon>Euheterodonta</taxon>
        <taxon>Imparidentia</taxon>
        <taxon>Neoheterodontei</taxon>
        <taxon>Myida</taxon>
        <taxon>Dreissenoidea</taxon>
        <taxon>Dreissenidae</taxon>
        <taxon>Dreissena</taxon>
    </lineage>
</organism>
<feature type="domain" description="B box-type" evidence="2">
    <location>
        <begin position="76"/>
        <end position="110"/>
    </location>
</feature>
<evidence type="ECO:0000313" key="3">
    <source>
        <dbReference type="EMBL" id="KAH3720676.1"/>
    </source>
</evidence>
<evidence type="ECO:0000256" key="1">
    <source>
        <dbReference type="PROSITE-ProRule" id="PRU00024"/>
    </source>
</evidence>
<accession>A0A9D4CBQ0</accession>
<sequence>MASYMESSIHRGSESFFDFSCFTCQENDRNTEADFYCEECSKFYCSKCVEHHSYLYKKHAILDKKNISQWPETDESGQEICQEHKKEKLTGFCEDHSQLICHACHVHNHQ</sequence>
<keyword evidence="1" id="KW-0862">Zinc</keyword>
<dbReference type="PROSITE" id="PS50119">
    <property type="entry name" value="ZF_BBOX"/>
    <property type="match status" value="2"/>
</dbReference>
<dbReference type="Proteomes" id="UP000828390">
    <property type="component" value="Unassembled WGS sequence"/>
</dbReference>
<evidence type="ECO:0000259" key="2">
    <source>
        <dbReference type="PROSITE" id="PS50119"/>
    </source>
</evidence>
<reference evidence="3" key="1">
    <citation type="journal article" date="2019" name="bioRxiv">
        <title>The Genome of the Zebra Mussel, Dreissena polymorpha: A Resource for Invasive Species Research.</title>
        <authorList>
            <person name="McCartney M.A."/>
            <person name="Auch B."/>
            <person name="Kono T."/>
            <person name="Mallez S."/>
            <person name="Zhang Y."/>
            <person name="Obille A."/>
            <person name="Becker A."/>
            <person name="Abrahante J.E."/>
            <person name="Garbe J."/>
            <person name="Badalamenti J.P."/>
            <person name="Herman A."/>
            <person name="Mangelson H."/>
            <person name="Liachko I."/>
            <person name="Sullivan S."/>
            <person name="Sone E.D."/>
            <person name="Koren S."/>
            <person name="Silverstein K.A.T."/>
            <person name="Beckman K.B."/>
            <person name="Gohl D.M."/>
        </authorList>
    </citation>
    <scope>NUCLEOTIDE SEQUENCE</scope>
    <source>
        <strain evidence="3">Duluth1</strain>
        <tissue evidence="3">Whole animal</tissue>
    </source>
</reference>
<dbReference type="Gene3D" id="3.30.160.60">
    <property type="entry name" value="Classic Zinc Finger"/>
    <property type="match status" value="1"/>
</dbReference>
<keyword evidence="4" id="KW-1185">Reference proteome</keyword>
<comment type="caution">
    <text evidence="3">The sequence shown here is derived from an EMBL/GenBank/DDBJ whole genome shotgun (WGS) entry which is preliminary data.</text>
</comment>
<dbReference type="InterPro" id="IPR000315">
    <property type="entry name" value="Znf_B-box"/>
</dbReference>
<feature type="domain" description="B box-type" evidence="2">
    <location>
        <begin position="24"/>
        <end position="64"/>
    </location>
</feature>